<feature type="domain" description="Fibrinogen C-terminal" evidence="6">
    <location>
        <begin position="1"/>
        <end position="70"/>
    </location>
</feature>
<accession>A0AA88Y878</accession>
<keyword evidence="5" id="KW-1015">Disulfide bond</keyword>
<dbReference type="Pfam" id="PF00147">
    <property type="entry name" value="Fibrinogen_C"/>
    <property type="match status" value="1"/>
</dbReference>
<keyword evidence="3" id="KW-0732">Signal</keyword>
<evidence type="ECO:0000256" key="3">
    <source>
        <dbReference type="ARBA" id="ARBA00022729"/>
    </source>
</evidence>
<keyword evidence="4" id="KW-0175">Coiled coil</keyword>
<dbReference type="InterPro" id="IPR036056">
    <property type="entry name" value="Fibrinogen-like_C"/>
</dbReference>
<evidence type="ECO:0000313" key="7">
    <source>
        <dbReference type="EMBL" id="KAK3099722.1"/>
    </source>
</evidence>
<evidence type="ECO:0000256" key="1">
    <source>
        <dbReference type="ARBA" id="ARBA00004613"/>
    </source>
</evidence>
<dbReference type="GO" id="GO:0005576">
    <property type="term" value="C:extracellular region"/>
    <property type="evidence" value="ECO:0007669"/>
    <property type="project" value="UniProtKB-SubCell"/>
</dbReference>
<dbReference type="PANTHER" id="PTHR47221:SF6">
    <property type="entry name" value="FIBRINOGEN ALPHA CHAIN"/>
    <property type="match status" value="1"/>
</dbReference>
<dbReference type="PROSITE" id="PS51406">
    <property type="entry name" value="FIBRINOGEN_C_2"/>
    <property type="match status" value="1"/>
</dbReference>
<evidence type="ECO:0000256" key="5">
    <source>
        <dbReference type="ARBA" id="ARBA00023157"/>
    </source>
</evidence>
<keyword evidence="2" id="KW-0964">Secreted</keyword>
<feature type="non-terminal residue" evidence="7">
    <location>
        <position position="1"/>
    </location>
</feature>
<reference evidence="7" key="1">
    <citation type="submission" date="2019-08" db="EMBL/GenBank/DDBJ databases">
        <title>The improved chromosome-level genome for the pearl oyster Pinctada fucata martensii using PacBio sequencing and Hi-C.</title>
        <authorList>
            <person name="Zheng Z."/>
        </authorList>
    </citation>
    <scope>NUCLEOTIDE SEQUENCE</scope>
    <source>
        <strain evidence="7">ZZ-2019</strain>
        <tissue evidence="7">Adductor muscle</tissue>
    </source>
</reference>
<evidence type="ECO:0000256" key="2">
    <source>
        <dbReference type="ARBA" id="ARBA00022525"/>
    </source>
</evidence>
<sequence length="74" mass="8485">FSTKDMDNDDLSFAHCADLYSGGWWWSNCGKANLNGNWGSTNYKQGVFWDTWHGLSYSMSNTMIMIQRKSIPPL</sequence>
<evidence type="ECO:0000313" key="8">
    <source>
        <dbReference type="Proteomes" id="UP001186944"/>
    </source>
</evidence>
<comment type="caution">
    <text evidence="7">The sequence shown here is derived from an EMBL/GenBank/DDBJ whole genome shotgun (WGS) entry which is preliminary data.</text>
</comment>
<dbReference type="Gene3D" id="4.10.530.10">
    <property type="entry name" value="Gamma-fibrinogen Carboxyl Terminal Fragment, domain 2"/>
    <property type="match status" value="1"/>
</dbReference>
<proteinExistence type="predicted"/>
<evidence type="ECO:0000259" key="6">
    <source>
        <dbReference type="PROSITE" id="PS51406"/>
    </source>
</evidence>
<name>A0AA88Y878_PINIB</name>
<keyword evidence="8" id="KW-1185">Reference proteome</keyword>
<protein>
    <recommendedName>
        <fullName evidence="6">Fibrinogen C-terminal domain-containing protein</fullName>
    </recommendedName>
</protein>
<dbReference type="PROSITE" id="PS00514">
    <property type="entry name" value="FIBRINOGEN_C_1"/>
    <property type="match status" value="1"/>
</dbReference>
<dbReference type="PANTHER" id="PTHR47221">
    <property type="entry name" value="FIBRINOGEN ALPHA CHAIN"/>
    <property type="match status" value="1"/>
</dbReference>
<dbReference type="AlphaFoldDB" id="A0AA88Y878"/>
<evidence type="ECO:0000256" key="4">
    <source>
        <dbReference type="ARBA" id="ARBA00023054"/>
    </source>
</evidence>
<dbReference type="InterPro" id="IPR020837">
    <property type="entry name" value="Fibrinogen_CS"/>
</dbReference>
<dbReference type="EMBL" id="VSWD01000006">
    <property type="protein sequence ID" value="KAK3099722.1"/>
    <property type="molecule type" value="Genomic_DNA"/>
</dbReference>
<dbReference type="InterPro" id="IPR037579">
    <property type="entry name" value="FIB_ANG-like"/>
</dbReference>
<dbReference type="InterPro" id="IPR002181">
    <property type="entry name" value="Fibrinogen_a/b/g_C_dom"/>
</dbReference>
<dbReference type="Proteomes" id="UP001186944">
    <property type="component" value="Unassembled WGS sequence"/>
</dbReference>
<dbReference type="SUPFAM" id="SSF56496">
    <property type="entry name" value="Fibrinogen C-terminal domain-like"/>
    <property type="match status" value="1"/>
</dbReference>
<gene>
    <name evidence="7" type="ORF">FSP39_008574</name>
</gene>
<organism evidence="7 8">
    <name type="scientific">Pinctada imbricata</name>
    <name type="common">Atlantic pearl-oyster</name>
    <name type="synonym">Pinctada martensii</name>
    <dbReference type="NCBI Taxonomy" id="66713"/>
    <lineage>
        <taxon>Eukaryota</taxon>
        <taxon>Metazoa</taxon>
        <taxon>Spiralia</taxon>
        <taxon>Lophotrochozoa</taxon>
        <taxon>Mollusca</taxon>
        <taxon>Bivalvia</taxon>
        <taxon>Autobranchia</taxon>
        <taxon>Pteriomorphia</taxon>
        <taxon>Pterioida</taxon>
        <taxon>Pterioidea</taxon>
        <taxon>Pteriidae</taxon>
        <taxon>Pinctada</taxon>
    </lineage>
</organism>
<comment type="subcellular location">
    <subcellularLocation>
        <location evidence="1">Secreted</location>
    </subcellularLocation>
</comment>